<reference evidence="2 3" key="1">
    <citation type="submission" date="2021-02" db="EMBL/GenBank/DDBJ databases">
        <title>Activity-based single-cell genomes from oceanic crustal fluid captures similar information to metagenomic and metatranscriptomic surveys with orders of magnitude less sampling.</title>
        <authorList>
            <person name="D'Angelo T.S."/>
            <person name="Orcutt B.N."/>
        </authorList>
    </citation>
    <scope>NUCLEOTIDE SEQUENCE [LARGE SCALE GENOMIC DNA]</scope>
    <source>
        <strain evidence="2">AH-315-G07</strain>
    </source>
</reference>
<name>A0ABS3AUA4_9BACT</name>
<gene>
    <name evidence="2" type="ORF">JYU14_03320</name>
</gene>
<protein>
    <submittedName>
        <fullName evidence="2">Uncharacterized protein</fullName>
    </submittedName>
</protein>
<proteinExistence type="predicted"/>
<accession>A0ABS3AUA4</accession>
<feature type="transmembrane region" description="Helical" evidence="1">
    <location>
        <begin position="87"/>
        <end position="115"/>
    </location>
</feature>
<keyword evidence="1" id="KW-1133">Transmembrane helix</keyword>
<feature type="transmembrane region" description="Helical" evidence="1">
    <location>
        <begin position="12"/>
        <end position="42"/>
    </location>
</feature>
<evidence type="ECO:0000313" key="2">
    <source>
        <dbReference type="EMBL" id="MBN4067094.1"/>
    </source>
</evidence>
<feature type="transmembrane region" description="Helical" evidence="1">
    <location>
        <begin position="171"/>
        <end position="190"/>
    </location>
</feature>
<organism evidence="2 3">
    <name type="scientific">Simkania negevensis</name>
    <dbReference type="NCBI Taxonomy" id="83561"/>
    <lineage>
        <taxon>Bacteria</taxon>
        <taxon>Pseudomonadati</taxon>
        <taxon>Chlamydiota</taxon>
        <taxon>Chlamydiia</taxon>
        <taxon>Parachlamydiales</taxon>
        <taxon>Simkaniaceae</taxon>
        <taxon>Simkania</taxon>
    </lineage>
</organism>
<keyword evidence="1" id="KW-0472">Membrane</keyword>
<sequence>MEKARGIYNFSHGFTSAVVIATASLIVVIASSVFSNLLVLLISSSTLGYFGQLTVDHIDENQRDNPTVQKVIKFGRKIKNNTSFETFFALGMLGALPSATVPATILTFGVGTVWIRNQLQEDEISELESEASSAVEFTALPDVTQTEQELPLETWQETAQKVILFIKDNKGILLLMVAGSGLIFAGLPSLNEADRVFGWQPLVTQYGIRILTGMLGYQVENRIHANLLQNPQEKKWKWLHNNTPLNGIIVGISTFCLGIARSPLEAYCAVLPLGFVTGLDLSAQWRKFLKAEKRAWQSDRVTEIGSGAQEVQSERRRCFETAKAVTKIAIFTIAPIVGGAYILGTTNYKTAESSYADIGTMLLISPIFFHATRLTERGENEPEGTLGDVKKYTRFFLQYCHLPISGELNSLLATLSSPHVRKTSQQGLGLDIAASFTESILYGSYRRMANEKTSTGPEQETPLRLDVIVRIACGAIHKTLQ</sequence>
<dbReference type="EMBL" id="JAFITR010000064">
    <property type="protein sequence ID" value="MBN4067094.1"/>
    <property type="molecule type" value="Genomic_DNA"/>
</dbReference>
<comment type="caution">
    <text evidence="2">The sequence shown here is derived from an EMBL/GenBank/DDBJ whole genome shotgun (WGS) entry which is preliminary data.</text>
</comment>
<dbReference type="Proteomes" id="UP000722121">
    <property type="component" value="Unassembled WGS sequence"/>
</dbReference>
<evidence type="ECO:0000256" key="1">
    <source>
        <dbReference type="SAM" id="Phobius"/>
    </source>
</evidence>
<keyword evidence="1" id="KW-0812">Transmembrane</keyword>
<evidence type="ECO:0000313" key="3">
    <source>
        <dbReference type="Proteomes" id="UP000722121"/>
    </source>
</evidence>
<keyword evidence="3" id="KW-1185">Reference proteome</keyword>